<sequence length="796" mass="86529">MVLLLPYAFSDPGRSLLRGNMAASASEKPQRNIADNGDVVEEVPSQSKEMIKPDIAELTKEVRTNILCTVAGCGKILPNTPALNMHLVKSHRVKDGIVNPTVRKDMKGPQKLYCCPIEGCPRGPNRPFSQFSLVKQHFMKMHTEKKHKCVKCSNSYSTEWDLRRHAEDCGRTYSCTCGCPYASRAALLSHTYRTGHEIPDEHRYPPVKKRKMERMICSAVKVRPTEQTFPMPGSEKELSEGAIPTEGACQTHDTAKQNPNPSKSMQKLLLPKPKVALVNVPVMHLAHLPVLLPSGDSSALRSVILALDTQGSLSTYHLIPQSYGAVVPTLNTKNFTFKDTVPYSRPGSGVVSTGVQVCMDSAVSPGDLGLGLALRGKSTSTDIQTDISYLKKGPSVDGALVSSMGESSVSSCSQTDISVSAQVLLPVSVQTQTFPARAKTTSSIAAQTETHNPLSFQPFNITRETQTNCVGGTQEEKVLMNQSVMCSGLFDSDSPSVSTQTVLTDIPFRTGSVHDHLSSSASVLYSDKTEGPMCFEAQTDNLNQSSVADNQTQTMTLLNDLENILSDGMGEGALENDQTLSVSAVGCGPGLEHVQENSTGIDFDLEEFLSAAHIQTQTEESDLGGLSSETQLELLDIETQTDFLLLDKLSGGDMARTQSNDLEMEMFDTQTQTDLNFILNPSGHMPLGNILRQSSFNISTESSDNETQTDIRPPTLPLPCTSDGQVRLSSAETQTVTSSFDSLGHLFLTSNETQTVVDDFMSADLAWNMESHFSSVETQTCEELFSLFQHSEKPNS</sequence>
<accession>A0AAV6G4Q9</accession>
<dbReference type="InterPro" id="IPR013087">
    <property type="entry name" value="Znf_C2H2_type"/>
</dbReference>
<keyword evidence="3" id="KW-1185">Reference proteome</keyword>
<evidence type="ECO:0000313" key="3">
    <source>
        <dbReference type="Proteomes" id="UP000823561"/>
    </source>
</evidence>
<dbReference type="PANTHER" id="PTHR46664:SF1">
    <property type="entry name" value="ATM INTERACTOR"/>
    <property type="match status" value="1"/>
</dbReference>
<dbReference type="GO" id="GO:0000976">
    <property type="term" value="F:transcription cis-regulatory region binding"/>
    <property type="evidence" value="ECO:0007669"/>
    <property type="project" value="InterPro"/>
</dbReference>
<evidence type="ECO:0000259" key="1">
    <source>
        <dbReference type="PROSITE" id="PS00028"/>
    </source>
</evidence>
<dbReference type="SMART" id="SM00355">
    <property type="entry name" value="ZnF_C2H2"/>
    <property type="match status" value="3"/>
</dbReference>
<dbReference type="AlphaFoldDB" id="A0AAV6G4Q9"/>
<dbReference type="PROSITE" id="PS00028">
    <property type="entry name" value="ZINC_FINGER_C2H2_1"/>
    <property type="match status" value="1"/>
</dbReference>
<dbReference type="GO" id="GO:0005634">
    <property type="term" value="C:nucleus"/>
    <property type="evidence" value="ECO:0007669"/>
    <property type="project" value="TreeGrafter"/>
</dbReference>
<protein>
    <recommendedName>
        <fullName evidence="1">C2H2-type domain-containing protein</fullName>
    </recommendedName>
</protein>
<proteinExistence type="predicted"/>
<dbReference type="GO" id="GO:0045944">
    <property type="term" value="P:positive regulation of transcription by RNA polymerase II"/>
    <property type="evidence" value="ECO:0007669"/>
    <property type="project" value="InterPro"/>
</dbReference>
<dbReference type="InterPro" id="IPR056381">
    <property type="entry name" value="Znf_C2HC_ASCIZ_3rd"/>
</dbReference>
<comment type="caution">
    <text evidence="2">The sequence shown here is derived from an EMBL/GenBank/DDBJ whole genome shotgun (WGS) entry which is preliminary data.</text>
</comment>
<dbReference type="GO" id="GO:0000981">
    <property type="term" value="F:DNA-binding transcription factor activity, RNA polymerase II-specific"/>
    <property type="evidence" value="ECO:0007669"/>
    <property type="project" value="TreeGrafter"/>
</dbReference>
<evidence type="ECO:0000313" key="2">
    <source>
        <dbReference type="EMBL" id="KAG5270104.1"/>
    </source>
</evidence>
<dbReference type="Pfam" id="PF24757">
    <property type="entry name" value="C2H2_ASCIZ"/>
    <property type="match status" value="2"/>
</dbReference>
<dbReference type="Pfam" id="PF24761">
    <property type="entry name" value="C2H2_ASCIZ_4th"/>
    <property type="match status" value="1"/>
</dbReference>
<dbReference type="Pfam" id="PF24759">
    <property type="entry name" value="C2HC_ASCIZ"/>
    <property type="match status" value="1"/>
</dbReference>
<dbReference type="Gene3D" id="3.30.160.60">
    <property type="entry name" value="Classic Zinc Finger"/>
    <property type="match status" value="1"/>
</dbReference>
<dbReference type="InterPro" id="IPR056545">
    <property type="entry name" value="C2H2_ASCIZ_1st_2nd"/>
</dbReference>
<gene>
    <name evidence="2" type="ORF">AALO_G00188780</name>
</gene>
<name>A0AAV6G4Q9_9TELE</name>
<organism evidence="2 3">
    <name type="scientific">Alosa alosa</name>
    <name type="common">allis shad</name>
    <dbReference type="NCBI Taxonomy" id="278164"/>
    <lineage>
        <taxon>Eukaryota</taxon>
        <taxon>Metazoa</taxon>
        <taxon>Chordata</taxon>
        <taxon>Craniata</taxon>
        <taxon>Vertebrata</taxon>
        <taxon>Euteleostomi</taxon>
        <taxon>Actinopterygii</taxon>
        <taxon>Neopterygii</taxon>
        <taxon>Teleostei</taxon>
        <taxon>Clupei</taxon>
        <taxon>Clupeiformes</taxon>
        <taxon>Clupeoidei</taxon>
        <taxon>Clupeidae</taxon>
        <taxon>Alosa</taxon>
    </lineage>
</organism>
<reference evidence="2" key="1">
    <citation type="submission" date="2020-10" db="EMBL/GenBank/DDBJ databases">
        <title>Chromosome-scale genome assembly of the Allis shad, Alosa alosa.</title>
        <authorList>
            <person name="Margot Z."/>
            <person name="Christophe K."/>
            <person name="Cabau C."/>
            <person name="Louis A."/>
            <person name="Berthelot C."/>
            <person name="Parey E."/>
            <person name="Roest Crollius H."/>
            <person name="Montfort J."/>
            <person name="Robinson-Rechavi M."/>
            <person name="Bucao C."/>
            <person name="Bouchez O."/>
            <person name="Gislard M."/>
            <person name="Lluch J."/>
            <person name="Milhes M."/>
            <person name="Lampietro C."/>
            <person name="Lopez Roques C."/>
            <person name="Donnadieu C."/>
            <person name="Braasch I."/>
            <person name="Desvignes T."/>
            <person name="Postlethwait J."/>
            <person name="Bobe J."/>
            <person name="Guiguen Y."/>
        </authorList>
    </citation>
    <scope>NUCLEOTIDE SEQUENCE</scope>
    <source>
        <strain evidence="2">M-15738</strain>
        <tissue evidence="2">Blood</tissue>
    </source>
</reference>
<dbReference type="EMBL" id="JADWDJ010000014">
    <property type="protein sequence ID" value="KAG5270104.1"/>
    <property type="molecule type" value="Genomic_DNA"/>
</dbReference>
<dbReference type="InterPro" id="IPR056380">
    <property type="entry name" value="Znf_C2H2_ASCIZ_4th"/>
</dbReference>
<feature type="domain" description="C2H2-type" evidence="1">
    <location>
        <begin position="68"/>
        <end position="91"/>
    </location>
</feature>
<dbReference type="InterPro" id="IPR055303">
    <property type="entry name" value="ATMIN"/>
</dbReference>
<dbReference type="PANTHER" id="PTHR46664">
    <property type="entry name" value="ATM INTERACTOR"/>
    <property type="match status" value="1"/>
</dbReference>
<dbReference type="Proteomes" id="UP000823561">
    <property type="component" value="Chromosome 14"/>
</dbReference>